<dbReference type="Gene3D" id="1.25.40.10">
    <property type="entry name" value="Tetratricopeptide repeat domain"/>
    <property type="match status" value="1"/>
</dbReference>
<sequence length="612" mass="69619">MSTPIPQDELTSTVCGAVQQLTATRKANFLLDTALSLIDAGQYGPEVENYFDVYLRTPGITREDMATALLARGNARKRGGEKLLTKAREDFQAVLKLDPSNREIQHHLRKKVIHFSNEPASQRAPLEIWERIASHTPRYHLRTWLSISPFHRDIAVRHIFHTVDIYFGDDQQENLNRGLDIFDRAKNDPVFASRVKSLRLHWAYEEGDMLDLMTRIFKTALPEFKALRDFEWIGYPEMRADMVQAVLASHKHLHGLGLIGWHFDAVGVSAFRNLRKFTLRAEDDDGFADMGEVRTVLDQNEHTLRHLILGAYLERQHSWDSAFQSVTIKNLTHLDLVDTRVSHIVFARIAHAHNLQSLTLHGTFEEPGSAAVVFGSDHVIDGKHTFLPHLESFRFVLVGHDDEHALYHSVTQFLRQRKKLRRLDLGSCPWDMVLNLLPDLSGLRVLGVRIANVNQGAVSALIDAVPEQMLAINLSTVISEKPLHEYARDFGKFPQLSFLHLHCPNKRRPKPNLMSEKDFQVQTDMWISSARGVATAIPTLDFLGWHGEHYVVVRNDHNNHSGDNYSSGSVELKELPTRRRLDCGKGVDLGGEDAAWLERKDVPIDYEMPGLD</sequence>
<dbReference type="Gene3D" id="3.80.10.10">
    <property type="entry name" value="Ribonuclease Inhibitor"/>
    <property type="match status" value="1"/>
</dbReference>
<dbReference type="InterPro" id="IPR032675">
    <property type="entry name" value="LRR_dom_sf"/>
</dbReference>
<comment type="caution">
    <text evidence="1">The sequence shown here is derived from an EMBL/GenBank/DDBJ whole genome shotgun (WGS) entry which is preliminary data.</text>
</comment>
<keyword evidence="2" id="KW-1185">Reference proteome</keyword>
<gene>
    <name evidence="1" type="ORF">BDN70DRAFT_856497</name>
</gene>
<dbReference type="Proteomes" id="UP000807469">
    <property type="component" value="Unassembled WGS sequence"/>
</dbReference>
<evidence type="ECO:0000313" key="2">
    <source>
        <dbReference type="Proteomes" id="UP000807469"/>
    </source>
</evidence>
<dbReference type="OrthoDB" id="3216017at2759"/>
<protein>
    <submittedName>
        <fullName evidence="1">Uncharacterized protein</fullName>
    </submittedName>
</protein>
<accession>A0A9P5Z380</accession>
<dbReference type="EMBL" id="MU155191">
    <property type="protein sequence ID" value="KAF9480642.1"/>
    <property type="molecule type" value="Genomic_DNA"/>
</dbReference>
<evidence type="ECO:0000313" key="1">
    <source>
        <dbReference type="EMBL" id="KAF9480642.1"/>
    </source>
</evidence>
<dbReference type="AlphaFoldDB" id="A0A9P5Z380"/>
<dbReference type="InterPro" id="IPR011990">
    <property type="entry name" value="TPR-like_helical_dom_sf"/>
</dbReference>
<dbReference type="SUPFAM" id="SSF52047">
    <property type="entry name" value="RNI-like"/>
    <property type="match status" value="1"/>
</dbReference>
<name>A0A9P5Z380_9AGAR</name>
<reference evidence="1" key="1">
    <citation type="submission" date="2020-11" db="EMBL/GenBank/DDBJ databases">
        <authorList>
            <consortium name="DOE Joint Genome Institute"/>
            <person name="Ahrendt S."/>
            <person name="Riley R."/>
            <person name="Andreopoulos W."/>
            <person name="Labutti K."/>
            <person name="Pangilinan J."/>
            <person name="Ruiz-Duenas F.J."/>
            <person name="Barrasa J.M."/>
            <person name="Sanchez-Garcia M."/>
            <person name="Camarero S."/>
            <person name="Miyauchi S."/>
            <person name="Serrano A."/>
            <person name="Linde D."/>
            <person name="Babiker R."/>
            <person name="Drula E."/>
            <person name="Ayuso-Fernandez I."/>
            <person name="Pacheco R."/>
            <person name="Padilla G."/>
            <person name="Ferreira P."/>
            <person name="Barriuso J."/>
            <person name="Kellner H."/>
            <person name="Castanera R."/>
            <person name="Alfaro M."/>
            <person name="Ramirez L."/>
            <person name="Pisabarro A.G."/>
            <person name="Kuo A."/>
            <person name="Tritt A."/>
            <person name="Lipzen A."/>
            <person name="He G."/>
            <person name="Yan M."/>
            <person name="Ng V."/>
            <person name="Cullen D."/>
            <person name="Martin F."/>
            <person name="Rosso M.-N."/>
            <person name="Henrissat B."/>
            <person name="Hibbett D."/>
            <person name="Martinez A.T."/>
            <person name="Grigoriev I.V."/>
        </authorList>
    </citation>
    <scope>NUCLEOTIDE SEQUENCE</scope>
    <source>
        <strain evidence="1">CIRM-BRFM 674</strain>
    </source>
</reference>
<proteinExistence type="predicted"/>
<organism evidence="1 2">
    <name type="scientific">Pholiota conissans</name>
    <dbReference type="NCBI Taxonomy" id="109636"/>
    <lineage>
        <taxon>Eukaryota</taxon>
        <taxon>Fungi</taxon>
        <taxon>Dikarya</taxon>
        <taxon>Basidiomycota</taxon>
        <taxon>Agaricomycotina</taxon>
        <taxon>Agaricomycetes</taxon>
        <taxon>Agaricomycetidae</taxon>
        <taxon>Agaricales</taxon>
        <taxon>Agaricineae</taxon>
        <taxon>Strophariaceae</taxon>
        <taxon>Pholiota</taxon>
    </lineage>
</organism>